<protein>
    <submittedName>
        <fullName evidence="2">Ribosomal-protein-alanine N-acetyltransferase</fullName>
    </submittedName>
</protein>
<feature type="domain" description="N-acetyltransferase" evidence="1">
    <location>
        <begin position="10"/>
        <end position="174"/>
    </location>
</feature>
<dbReference type="AlphaFoldDB" id="A0A1G6HDQ0"/>
<accession>A0A1G6HDQ0</accession>
<dbReference type="InterPro" id="IPR016181">
    <property type="entry name" value="Acyl_CoA_acyltransferase"/>
</dbReference>
<dbReference type="InterPro" id="IPR051531">
    <property type="entry name" value="N-acetyltransferase"/>
</dbReference>
<proteinExistence type="predicted"/>
<evidence type="ECO:0000259" key="1">
    <source>
        <dbReference type="PROSITE" id="PS51186"/>
    </source>
</evidence>
<dbReference type="SUPFAM" id="SSF55729">
    <property type="entry name" value="Acyl-CoA N-acyltransferases (Nat)"/>
    <property type="match status" value="1"/>
</dbReference>
<keyword evidence="3" id="KW-1185">Reference proteome</keyword>
<evidence type="ECO:0000313" key="3">
    <source>
        <dbReference type="Proteomes" id="UP000242662"/>
    </source>
</evidence>
<dbReference type="EMBL" id="FMYM01000003">
    <property type="protein sequence ID" value="SDB92341.1"/>
    <property type="molecule type" value="Genomic_DNA"/>
</dbReference>
<organism evidence="2 3">
    <name type="scientific">Shouchella lonarensis</name>
    <dbReference type="NCBI Taxonomy" id="1464122"/>
    <lineage>
        <taxon>Bacteria</taxon>
        <taxon>Bacillati</taxon>
        <taxon>Bacillota</taxon>
        <taxon>Bacilli</taxon>
        <taxon>Bacillales</taxon>
        <taxon>Bacillaceae</taxon>
        <taxon>Shouchella</taxon>
    </lineage>
</organism>
<dbReference type="PROSITE" id="PS51186">
    <property type="entry name" value="GNAT"/>
    <property type="match status" value="1"/>
</dbReference>
<sequence length="175" mass="20290">MNQDIQTKRLQLREMQLEDAPALFEIWSDPDVTKFMNVDAFADVSQAEEMIAFLRSLSEQKRALRYTVWKAPTKEVIGSCGYNEIDVAQGKVEIGYEFAKEHWGHGYAPEAIDALMTDARDHLHVKRVEAKVERENINSIKVLQKLNFVYEREVREEENGKVTVLDVYVRDLRDA</sequence>
<gene>
    <name evidence="2" type="ORF">SAMN05421737_103219</name>
</gene>
<dbReference type="RefSeq" id="WP_090775065.1">
    <property type="nucleotide sequence ID" value="NZ_FMYM01000003.1"/>
</dbReference>
<dbReference type="STRING" id="1464122.SAMN05421737_103219"/>
<dbReference type="Pfam" id="PF13302">
    <property type="entry name" value="Acetyltransf_3"/>
    <property type="match status" value="1"/>
</dbReference>
<reference evidence="3" key="1">
    <citation type="submission" date="2016-09" db="EMBL/GenBank/DDBJ databases">
        <authorList>
            <person name="Varghese N."/>
            <person name="Submissions S."/>
        </authorList>
    </citation>
    <scope>NUCLEOTIDE SEQUENCE [LARGE SCALE GENOMIC DNA]</scope>
    <source>
        <strain evidence="3">25nlg</strain>
    </source>
</reference>
<dbReference type="GO" id="GO:0005737">
    <property type="term" value="C:cytoplasm"/>
    <property type="evidence" value="ECO:0007669"/>
    <property type="project" value="TreeGrafter"/>
</dbReference>
<dbReference type="PANTHER" id="PTHR43792">
    <property type="entry name" value="GNAT FAMILY, PUTATIVE (AFU_ORTHOLOGUE AFUA_3G00765)-RELATED-RELATED"/>
    <property type="match status" value="1"/>
</dbReference>
<dbReference type="PANTHER" id="PTHR43792:SF9">
    <property type="entry name" value="RIBOSOMAL-PROTEIN-ALANINE ACETYLTRANSFERASE"/>
    <property type="match status" value="1"/>
</dbReference>
<name>A0A1G6HDQ0_9BACI</name>
<dbReference type="Gene3D" id="3.40.630.30">
    <property type="match status" value="1"/>
</dbReference>
<dbReference type="InterPro" id="IPR000182">
    <property type="entry name" value="GNAT_dom"/>
</dbReference>
<dbReference type="Proteomes" id="UP000242662">
    <property type="component" value="Unassembled WGS sequence"/>
</dbReference>
<evidence type="ECO:0000313" key="2">
    <source>
        <dbReference type="EMBL" id="SDB92341.1"/>
    </source>
</evidence>
<dbReference type="GO" id="GO:0008999">
    <property type="term" value="F:protein-N-terminal-alanine acetyltransferase activity"/>
    <property type="evidence" value="ECO:0007669"/>
    <property type="project" value="TreeGrafter"/>
</dbReference>
<dbReference type="OrthoDB" id="9811523at2"/>
<keyword evidence="2" id="KW-0808">Transferase</keyword>